<accession>A0A381Q2J5</accession>
<protein>
    <recommendedName>
        <fullName evidence="2">RidA family protein</fullName>
    </recommendedName>
</protein>
<name>A0A381Q2J5_9ZZZZ</name>
<proteinExistence type="predicted"/>
<evidence type="ECO:0008006" key="2">
    <source>
        <dbReference type="Google" id="ProtNLM"/>
    </source>
</evidence>
<reference evidence="1" key="1">
    <citation type="submission" date="2018-05" db="EMBL/GenBank/DDBJ databases">
        <authorList>
            <person name="Lanie J.A."/>
            <person name="Ng W.-L."/>
            <person name="Kazmierczak K.M."/>
            <person name="Andrzejewski T.M."/>
            <person name="Davidsen T.M."/>
            <person name="Wayne K.J."/>
            <person name="Tettelin H."/>
            <person name="Glass J.I."/>
            <person name="Rusch D."/>
            <person name="Podicherti R."/>
            <person name="Tsui H.-C.T."/>
            <person name="Winkler M.E."/>
        </authorList>
    </citation>
    <scope>NUCLEOTIDE SEQUENCE</scope>
</reference>
<evidence type="ECO:0000313" key="1">
    <source>
        <dbReference type="EMBL" id="SUZ72337.1"/>
    </source>
</evidence>
<gene>
    <name evidence="1" type="ORF">METZ01_LOCUS25191</name>
</gene>
<dbReference type="EMBL" id="UINC01001150">
    <property type="protein sequence ID" value="SUZ72337.1"/>
    <property type="molecule type" value="Genomic_DNA"/>
</dbReference>
<sequence>MNLRPSPHAPFSYVPGIDPYSGGVIAAPGAEIVHVTLVEALPWRLGFERIEQITSAEGVERTALCAVELRCPQPHSFDGFIGFNREYRAILSDWGLLVGDDNPIARTNVAPVHEPPDETSLHAFSYVRSAPADGPVSFVVAGAGDLMDQSDLQPSSIVADGADGPETWRLRIEQVCREMEERMSSMGVEWKDCSTVDVYCAHDWFSQAGATLTGRIGSAVRAGLRWYIAHPPIEGLSFEMDVRRVSIEKIL</sequence>
<organism evidence="1">
    <name type="scientific">marine metagenome</name>
    <dbReference type="NCBI Taxonomy" id="408172"/>
    <lineage>
        <taxon>unclassified sequences</taxon>
        <taxon>metagenomes</taxon>
        <taxon>ecological metagenomes</taxon>
    </lineage>
</organism>
<dbReference type="AlphaFoldDB" id="A0A381Q2J5"/>